<proteinExistence type="predicted"/>
<organism evidence="3 4">
    <name type="scientific">Syntrophomonas wolfei subsp. wolfei (strain DSM 2245B / Goettingen)</name>
    <dbReference type="NCBI Taxonomy" id="335541"/>
    <lineage>
        <taxon>Bacteria</taxon>
        <taxon>Bacillati</taxon>
        <taxon>Bacillota</taxon>
        <taxon>Clostridia</taxon>
        <taxon>Eubacteriales</taxon>
        <taxon>Syntrophomonadaceae</taxon>
        <taxon>Syntrophomonas</taxon>
    </lineage>
</organism>
<evidence type="ECO:0000259" key="2">
    <source>
        <dbReference type="Pfam" id="PF00589"/>
    </source>
</evidence>
<dbReference type="HOGENOM" id="CLU_1884786_0_0_9"/>
<accession>Q0AVI8</accession>
<dbReference type="InterPro" id="IPR002104">
    <property type="entry name" value="Integrase_catalytic"/>
</dbReference>
<dbReference type="InterPro" id="IPR011010">
    <property type="entry name" value="DNA_brk_join_enz"/>
</dbReference>
<evidence type="ECO:0000313" key="3">
    <source>
        <dbReference type="EMBL" id="ABI69266.1"/>
    </source>
</evidence>
<dbReference type="OrthoDB" id="9801717at2"/>
<dbReference type="SUPFAM" id="SSF56349">
    <property type="entry name" value="DNA breaking-rejoining enzymes"/>
    <property type="match status" value="1"/>
</dbReference>
<dbReference type="KEGG" id="swo:Swol_1969"/>
<keyword evidence="1" id="KW-0233">DNA recombination</keyword>
<name>Q0AVI8_SYNWW</name>
<dbReference type="EMBL" id="CP000448">
    <property type="protein sequence ID" value="ABI69266.1"/>
    <property type="molecule type" value="Genomic_DNA"/>
</dbReference>
<dbReference type="Gene3D" id="1.10.443.10">
    <property type="entry name" value="Intergrase catalytic core"/>
    <property type="match status" value="1"/>
</dbReference>
<dbReference type="eggNOG" id="COG4974">
    <property type="taxonomic scope" value="Bacteria"/>
</dbReference>
<gene>
    <name evidence="3" type="ordered locus">Swol_1969</name>
</gene>
<evidence type="ECO:0000313" key="4">
    <source>
        <dbReference type="Proteomes" id="UP000001968"/>
    </source>
</evidence>
<feature type="domain" description="Tyr recombinase" evidence="2">
    <location>
        <begin position="9"/>
        <end position="83"/>
    </location>
</feature>
<dbReference type="GO" id="GO:0015074">
    <property type="term" value="P:DNA integration"/>
    <property type="evidence" value="ECO:0007669"/>
    <property type="project" value="InterPro"/>
</dbReference>
<reference evidence="4" key="1">
    <citation type="journal article" date="2010" name="Environ. Microbiol.">
        <title>The genome of Syntrophomonas wolfei: new insights into syntrophic metabolism and biohydrogen production.</title>
        <authorList>
            <person name="Sieber J.R."/>
            <person name="Sims D.R."/>
            <person name="Han C."/>
            <person name="Kim E."/>
            <person name="Lykidis A."/>
            <person name="Lapidus A.L."/>
            <person name="McDonnald E."/>
            <person name="Rohlin L."/>
            <person name="Culley D.E."/>
            <person name="Gunsalus R."/>
            <person name="McInerney M.J."/>
        </authorList>
    </citation>
    <scope>NUCLEOTIDE SEQUENCE [LARGE SCALE GENOMIC DNA]</scope>
    <source>
        <strain evidence="4">DSM 2245B / Goettingen</strain>
    </source>
</reference>
<dbReference type="Proteomes" id="UP000001968">
    <property type="component" value="Chromosome"/>
</dbReference>
<evidence type="ECO:0000256" key="1">
    <source>
        <dbReference type="ARBA" id="ARBA00023172"/>
    </source>
</evidence>
<dbReference type="STRING" id="335541.Swol_1969"/>
<dbReference type="Pfam" id="PF00589">
    <property type="entry name" value="Phage_integrase"/>
    <property type="match status" value="1"/>
</dbReference>
<dbReference type="InterPro" id="IPR013762">
    <property type="entry name" value="Integrase-like_cat_sf"/>
</dbReference>
<protein>
    <recommendedName>
        <fullName evidence="2">Tyr recombinase domain-containing protein</fullName>
    </recommendedName>
</protein>
<dbReference type="AlphaFoldDB" id="Q0AVI8"/>
<dbReference type="GO" id="GO:0003677">
    <property type="term" value="F:DNA binding"/>
    <property type="evidence" value="ECO:0007669"/>
    <property type="project" value="InterPro"/>
</dbReference>
<keyword evidence="4" id="KW-1185">Reference proteome</keyword>
<sequence>MGNLSLEGDNPHIRIIGKGSKERVISITDLSVQHLNVYLNNYSKGGPQTEFLFYTVIKGKAAKMSESNAERILRKYAAKAKETCPKRFKFTITVAGYVDFAVIADNGLMIVTIARITAVVAFYRMLLQVLNVTRY</sequence>
<dbReference type="GO" id="GO:0006310">
    <property type="term" value="P:DNA recombination"/>
    <property type="evidence" value="ECO:0007669"/>
    <property type="project" value="UniProtKB-KW"/>
</dbReference>